<feature type="transmembrane region" description="Helical" evidence="1">
    <location>
        <begin position="245"/>
        <end position="278"/>
    </location>
</feature>
<keyword evidence="1" id="KW-0812">Transmembrane</keyword>
<feature type="transmembrane region" description="Helical" evidence="1">
    <location>
        <begin position="324"/>
        <end position="345"/>
    </location>
</feature>
<organism evidence="3 4">
    <name type="scientific">Egicoccus halophilus</name>
    <dbReference type="NCBI Taxonomy" id="1670830"/>
    <lineage>
        <taxon>Bacteria</taxon>
        <taxon>Bacillati</taxon>
        <taxon>Actinomycetota</taxon>
        <taxon>Nitriliruptoria</taxon>
        <taxon>Egicoccales</taxon>
        <taxon>Egicoccaceae</taxon>
        <taxon>Egicoccus</taxon>
    </lineage>
</organism>
<dbReference type="EMBL" id="BMHA01000004">
    <property type="protein sequence ID" value="GGI05180.1"/>
    <property type="molecule type" value="Genomic_DNA"/>
</dbReference>
<name>A0A8J3A767_9ACTN</name>
<feature type="transmembrane region" description="Helical" evidence="1">
    <location>
        <begin position="156"/>
        <end position="174"/>
    </location>
</feature>
<proteinExistence type="predicted"/>
<evidence type="ECO:0000313" key="3">
    <source>
        <dbReference type="EMBL" id="GGI05180.1"/>
    </source>
</evidence>
<protein>
    <recommendedName>
        <fullName evidence="2">HTTM domain-containing protein</fullName>
    </recommendedName>
</protein>
<feature type="domain" description="HTTM" evidence="2">
    <location>
        <begin position="26"/>
        <end position="255"/>
    </location>
</feature>
<dbReference type="RefSeq" id="WP_130649461.1">
    <property type="nucleotide sequence ID" value="NZ_BMHA01000004.1"/>
</dbReference>
<keyword evidence="4" id="KW-1185">Reference proteome</keyword>
<reference evidence="3" key="1">
    <citation type="journal article" date="2014" name="Int. J. Syst. Evol. Microbiol.">
        <title>Complete genome sequence of Corynebacterium casei LMG S-19264T (=DSM 44701T), isolated from a smear-ripened cheese.</title>
        <authorList>
            <consortium name="US DOE Joint Genome Institute (JGI-PGF)"/>
            <person name="Walter F."/>
            <person name="Albersmeier A."/>
            <person name="Kalinowski J."/>
            <person name="Ruckert C."/>
        </authorList>
    </citation>
    <scope>NUCLEOTIDE SEQUENCE</scope>
    <source>
        <strain evidence="3">CGMCC 1.14988</strain>
    </source>
</reference>
<dbReference type="OrthoDB" id="1496251at2"/>
<comment type="caution">
    <text evidence="3">The sequence shown here is derived from an EMBL/GenBank/DDBJ whole genome shotgun (WGS) entry which is preliminary data.</text>
</comment>
<feature type="transmembrane region" description="Helical" evidence="1">
    <location>
        <begin position="122"/>
        <end position="144"/>
    </location>
</feature>
<evidence type="ECO:0000259" key="2">
    <source>
        <dbReference type="Pfam" id="PF05090"/>
    </source>
</evidence>
<feature type="transmembrane region" description="Helical" evidence="1">
    <location>
        <begin position="72"/>
        <end position="92"/>
    </location>
</feature>
<evidence type="ECO:0000313" key="4">
    <source>
        <dbReference type="Proteomes" id="UP000650511"/>
    </source>
</evidence>
<keyword evidence="1" id="KW-1133">Transmembrane helix</keyword>
<sequence length="366" mass="39717">MTGGLGTALETFDRWVARGDFTLEGLGRFRVLFATYALLRLPNFAWASSFPDALYAPPPGLMTLFDGFPPSAVLTGLELLLAVALMAVLVGWRTRPASLVVTAVLVLGHGFTYSLGKIDHAILFFLLPAFLAFAGWDGAWSVDAARERASRTVRHWVLRAYALTVGIAMATAALPKARGGWLSPDSHAVWSQLLIDQQVRQVDTVLGARLVQLDVPVLWEVVDWLTVGLEGVLIVSVLWWPLFRLVLAGLALFHLGVLLTLDIAFVGNLLAYGAFVRWDRVSLPAAGVRARVRPRLRRVPEVAMALAVTVSGIGWYLLPDVPHVGGVLRYGVTWTGAGVGAWYLARQAHRAVRAVGRSTRPAASDA</sequence>
<feature type="transmembrane region" description="Helical" evidence="1">
    <location>
        <begin position="299"/>
        <end position="318"/>
    </location>
</feature>
<feature type="transmembrane region" description="Helical" evidence="1">
    <location>
        <begin position="99"/>
        <end position="116"/>
    </location>
</feature>
<dbReference type="InterPro" id="IPR053934">
    <property type="entry name" value="HTTM_dom"/>
</dbReference>
<keyword evidence="1" id="KW-0472">Membrane</keyword>
<dbReference type="Pfam" id="PF05090">
    <property type="entry name" value="HTTM"/>
    <property type="match status" value="1"/>
</dbReference>
<reference evidence="3" key="2">
    <citation type="submission" date="2020-09" db="EMBL/GenBank/DDBJ databases">
        <authorList>
            <person name="Sun Q."/>
            <person name="Zhou Y."/>
        </authorList>
    </citation>
    <scope>NUCLEOTIDE SEQUENCE</scope>
    <source>
        <strain evidence="3">CGMCC 1.14988</strain>
    </source>
</reference>
<dbReference type="Proteomes" id="UP000650511">
    <property type="component" value="Unassembled WGS sequence"/>
</dbReference>
<dbReference type="AlphaFoldDB" id="A0A8J3A767"/>
<evidence type="ECO:0000256" key="1">
    <source>
        <dbReference type="SAM" id="Phobius"/>
    </source>
</evidence>
<gene>
    <name evidence="3" type="ORF">GCM10011354_12810</name>
</gene>
<accession>A0A8J3A767</accession>